<accession>A0AAV5S633</accession>
<feature type="chain" id="PRO_5043831636" description="Secreted protein" evidence="1">
    <location>
        <begin position="21"/>
        <end position="65"/>
    </location>
</feature>
<feature type="signal peptide" evidence="1">
    <location>
        <begin position="1"/>
        <end position="20"/>
    </location>
</feature>
<gene>
    <name evidence="2" type="ORF">PENTCL1PPCAC_232</name>
</gene>
<reference evidence="2" key="1">
    <citation type="submission" date="2023-10" db="EMBL/GenBank/DDBJ databases">
        <title>Genome assembly of Pristionchus species.</title>
        <authorList>
            <person name="Yoshida K."/>
            <person name="Sommer R.J."/>
        </authorList>
    </citation>
    <scope>NUCLEOTIDE SEQUENCE</scope>
    <source>
        <strain evidence="2">RS0144</strain>
    </source>
</reference>
<feature type="non-terminal residue" evidence="2">
    <location>
        <position position="65"/>
    </location>
</feature>
<keyword evidence="1" id="KW-0732">Signal</keyword>
<organism evidence="2 3">
    <name type="scientific">Pristionchus entomophagus</name>
    <dbReference type="NCBI Taxonomy" id="358040"/>
    <lineage>
        <taxon>Eukaryota</taxon>
        <taxon>Metazoa</taxon>
        <taxon>Ecdysozoa</taxon>
        <taxon>Nematoda</taxon>
        <taxon>Chromadorea</taxon>
        <taxon>Rhabditida</taxon>
        <taxon>Rhabditina</taxon>
        <taxon>Diplogasteromorpha</taxon>
        <taxon>Diplogasteroidea</taxon>
        <taxon>Neodiplogasteridae</taxon>
        <taxon>Pristionchus</taxon>
    </lineage>
</organism>
<sequence>SSVSIFSALSFLAASAGASAAGTADSIFSALIFLAAAASAGRCTSCGSSGSVWLLSALTAGCAVG</sequence>
<evidence type="ECO:0000256" key="1">
    <source>
        <dbReference type="SAM" id="SignalP"/>
    </source>
</evidence>
<evidence type="ECO:0000313" key="3">
    <source>
        <dbReference type="Proteomes" id="UP001432027"/>
    </source>
</evidence>
<proteinExistence type="predicted"/>
<dbReference type="Proteomes" id="UP001432027">
    <property type="component" value="Unassembled WGS sequence"/>
</dbReference>
<feature type="non-terminal residue" evidence="2">
    <location>
        <position position="1"/>
    </location>
</feature>
<name>A0AAV5S633_9BILA</name>
<evidence type="ECO:0000313" key="2">
    <source>
        <dbReference type="EMBL" id="GMS78057.1"/>
    </source>
</evidence>
<dbReference type="AlphaFoldDB" id="A0AAV5S633"/>
<protein>
    <recommendedName>
        <fullName evidence="4">Secreted protein</fullName>
    </recommendedName>
</protein>
<comment type="caution">
    <text evidence="2">The sequence shown here is derived from an EMBL/GenBank/DDBJ whole genome shotgun (WGS) entry which is preliminary data.</text>
</comment>
<dbReference type="EMBL" id="BTSX01000001">
    <property type="protein sequence ID" value="GMS78057.1"/>
    <property type="molecule type" value="Genomic_DNA"/>
</dbReference>
<keyword evidence="3" id="KW-1185">Reference proteome</keyword>
<evidence type="ECO:0008006" key="4">
    <source>
        <dbReference type="Google" id="ProtNLM"/>
    </source>
</evidence>